<reference evidence="5 6" key="1">
    <citation type="journal article" date="2019" name="Front. Microbiol.">
        <title>Genomes of Neutrophilic Sulfur-Oxidizing Chemolithoautotrophs Representing 9 Proteobacterial Species From 8 Genera.</title>
        <authorList>
            <person name="Watanabe T."/>
            <person name="Kojima H."/>
            <person name="Umezawa K."/>
            <person name="Hori C."/>
            <person name="Takasuka T.E."/>
            <person name="Kato Y."/>
            <person name="Fukui M."/>
        </authorList>
    </citation>
    <scope>NUCLEOTIDE SEQUENCE [LARGE SCALE GENOMIC DNA]</scope>
    <source>
        <strain evidence="5 6">TTN</strain>
    </source>
</reference>
<keyword evidence="6" id="KW-1185">Reference proteome</keyword>
<dbReference type="GO" id="GO:0032259">
    <property type="term" value="P:methylation"/>
    <property type="evidence" value="ECO:0007669"/>
    <property type="project" value="UniProtKB-KW"/>
</dbReference>
<comment type="caution">
    <text evidence="5">The sequence shown here is derived from an EMBL/GenBank/DDBJ whole genome shotgun (WGS) entry which is preliminary data.</text>
</comment>
<evidence type="ECO:0000313" key="6">
    <source>
        <dbReference type="Proteomes" id="UP000286806"/>
    </source>
</evidence>
<dbReference type="InterPro" id="IPR007848">
    <property type="entry name" value="Small_mtfrase_dom"/>
</dbReference>
<keyword evidence="5" id="KW-0808">Transferase</keyword>
<accession>A0A401JZM0</accession>
<dbReference type="AlphaFoldDB" id="A0A401JZM0"/>
<dbReference type="InterPro" id="IPR029063">
    <property type="entry name" value="SAM-dependent_MTases_sf"/>
</dbReference>
<organism evidence="5 6">
    <name type="scientific">Sulfuriferula multivorans</name>
    <dbReference type="NCBI Taxonomy" id="1559896"/>
    <lineage>
        <taxon>Bacteria</taxon>
        <taxon>Pseudomonadati</taxon>
        <taxon>Pseudomonadota</taxon>
        <taxon>Betaproteobacteria</taxon>
        <taxon>Nitrosomonadales</taxon>
        <taxon>Sulfuricellaceae</taxon>
        <taxon>Sulfuriferula</taxon>
    </lineage>
</organism>
<evidence type="ECO:0000259" key="4">
    <source>
        <dbReference type="Pfam" id="PF05175"/>
    </source>
</evidence>
<feature type="region of interest" description="Disordered" evidence="3">
    <location>
        <begin position="1"/>
        <end position="21"/>
    </location>
</feature>
<dbReference type="Gene3D" id="3.40.50.150">
    <property type="entry name" value="Vaccinia Virus protein VP39"/>
    <property type="match status" value="1"/>
</dbReference>
<evidence type="ECO:0000313" key="5">
    <source>
        <dbReference type="EMBL" id="GCB02078.1"/>
    </source>
</evidence>
<protein>
    <submittedName>
        <fullName evidence="5">Protein-N(5)-glutamine methyltransferase PrmC</fullName>
    </submittedName>
</protein>
<evidence type="ECO:0000256" key="2">
    <source>
        <dbReference type="ARBA" id="ARBA00022691"/>
    </source>
</evidence>
<sequence>MTKQGPQTAMNENSVNDNPVVNWTEADVQQSARWRSESGTAPPKRVIVADDQMSADVAYRLASEGTALLWRGDFQNARQLQQAMARRIDRKPRKPATSPTEAFNFHRQFQSHRARTLGMLLLPLDADYGIHLRRAPDVRQACTEAYGAGEVPSVVSLRELLGMIGAHEWRKKGVEIPALGARIHPHYAVFSPVRGEYIELVAKAALPSLELAFDIGTGTGVLAALLARRGVKHVVATDQDPRALACARENIDRLGLKGQVDIVQANLFPEGRAPLILCNPPWLPARANSPIEHAIYDPDSRMLRGFLDGLAAHLEPEGEGWLILSDLAEHLGLRSREALLAMIDTAGLKVLGRTDVKPTHPRSTDETDPLHAARAAELTSLWRLAVR</sequence>
<dbReference type="PANTHER" id="PTHR18895">
    <property type="entry name" value="HEMK METHYLTRANSFERASE"/>
    <property type="match status" value="1"/>
</dbReference>
<name>A0A401JZM0_9PROT</name>
<evidence type="ECO:0000256" key="3">
    <source>
        <dbReference type="SAM" id="MobiDB-lite"/>
    </source>
</evidence>
<keyword evidence="2" id="KW-0949">S-adenosyl-L-methionine</keyword>
<dbReference type="SUPFAM" id="SSF53335">
    <property type="entry name" value="S-adenosyl-L-methionine-dependent methyltransferases"/>
    <property type="match status" value="1"/>
</dbReference>
<proteinExistence type="predicted"/>
<dbReference type="PANTHER" id="PTHR18895:SF74">
    <property type="entry name" value="MTRF1L RELEASE FACTOR GLUTAMINE METHYLTRANSFERASE"/>
    <property type="match status" value="1"/>
</dbReference>
<gene>
    <name evidence="5" type="ORF">SFMTTN_2895</name>
</gene>
<dbReference type="Pfam" id="PF05175">
    <property type="entry name" value="MTS"/>
    <property type="match status" value="1"/>
</dbReference>
<dbReference type="Proteomes" id="UP000286806">
    <property type="component" value="Unassembled WGS sequence"/>
</dbReference>
<evidence type="ECO:0000256" key="1">
    <source>
        <dbReference type="ARBA" id="ARBA00022603"/>
    </source>
</evidence>
<dbReference type="CDD" id="cd02440">
    <property type="entry name" value="AdoMet_MTases"/>
    <property type="match status" value="1"/>
</dbReference>
<dbReference type="InterPro" id="IPR050320">
    <property type="entry name" value="N5-glutamine_MTase"/>
</dbReference>
<feature type="domain" description="Methyltransferase small" evidence="4">
    <location>
        <begin position="212"/>
        <end position="287"/>
    </location>
</feature>
<keyword evidence="1 5" id="KW-0489">Methyltransferase</keyword>
<dbReference type="GO" id="GO:0036009">
    <property type="term" value="F:protein-glutamine N-methyltransferase activity"/>
    <property type="evidence" value="ECO:0007669"/>
    <property type="project" value="TreeGrafter"/>
</dbReference>
<dbReference type="EMBL" id="BGOW01000033">
    <property type="protein sequence ID" value="GCB02078.1"/>
    <property type="molecule type" value="Genomic_DNA"/>
</dbReference>